<feature type="transmembrane region" description="Helical" evidence="8">
    <location>
        <begin position="368"/>
        <end position="393"/>
    </location>
</feature>
<feature type="transmembrane region" description="Helical" evidence="8">
    <location>
        <begin position="197"/>
        <end position="217"/>
    </location>
</feature>
<dbReference type="GO" id="GO:0016491">
    <property type="term" value="F:oxidoreductase activity"/>
    <property type="evidence" value="ECO:0007669"/>
    <property type="project" value="UniProtKB-KW"/>
</dbReference>
<protein>
    <submittedName>
        <fullName evidence="10">Hydrogenase 4 subunit B</fullName>
    </submittedName>
</protein>
<keyword evidence="5" id="KW-0560">Oxidoreductase</keyword>
<comment type="caution">
    <text evidence="10">The sequence shown here is derived from an EMBL/GenBank/DDBJ whole genome shotgun (WGS) entry which is preliminary data.</text>
</comment>
<feature type="transmembrane region" description="Helical" evidence="8">
    <location>
        <begin position="274"/>
        <end position="295"/>
    </location>
</feature>
<feature type="transmembrane region" description="Helical" evidence="8">
    <location>
        <begin position="64"/>
        <end position="89"/>
    </location>
</feature>
<feature type="transmembrane region" description="Helical" evidence="8">
    <location>
        <begin position="563"/>
        <end position="585"/>
    </location>
</feature>
<organism evidence="10 11">
    <name type="scientific">Candidatus Methylumidiphilus alinenensis</name>
    <dbReference type="NCBI Taxonomy" id="2202197"/>
    <lineage>
        <taxon>Bacteria</taxon>
        <taxon>Pseudomonadati</taxon>
        <taxon>Pseudomonadota</taxon>
        <taxon>Gammaproteobacteria</taxon>
        <taxon>Methylococcales</taxon>
        <taxon>Candidatus Methylumidiphilus</taxon>
    </lineage>
</organism>
<feature type="domain" description="NADH:quinone oxidoreductase/Mrp antiporter transmembrane" evidence="9">
    <location>
        <begin position="162"/>
        <end position="448"/>
    </location>
</feature>
<feature type="transmembrane region" description="Helical" evidence="8">
    <location>
        <begin position="6"/>
        <end position="23"/>
    </location>
</feature>
<feature type="transmembrane region" description="Helical" evidence="8">
    <location>
        <begin position="166"/>
        <end position="185"/>
    </location>
</feature>
<accession>A0A2W4QT15</accession>
<evidence type="ECO:0000256" key="2">
    <source>
        <dbReference type="ARBA" id="ARBA00022475"/>
    </source>
</evidence>
<dbReference type="NCBIfam" id="NF005086">
    <property type="entry name" value="PRK06521.1"/>
    <property type="match status" value="1"/>
</dbReference>
<dbReference type="InterPro" id="IPR003918">
    <property type="entry name" value="NADH_UbQ_OxRdtase"/>
</dbReference>
<evidence type="ECO:0000313" key="11">
    <source>
        <dbReference type="Proteomes" id="UP000249396"/>
    </source>
</evidence>
<keyword evidence="4 8" id="KW-1133">Transmembrane helix</keyword>
<dbReference type="PRINTS" id="PR01437">
    <property type="entry name" value="NUOXDRDTASE4"/>
</dbReference>
<evidence type="ECO:0000256" key="7">
    <source>
        <dbReference type="RuleBase" id="RU000320"/>
    </source>
</evidence>
<feature type="transmembrane region" description="Helical" evidence="8">
    <location>
        <begin position="500"/>
        <end position="522"/>
    </location>
</feature>
<dbReference type="InterPro" id="IPR052175">
    <property type="entry name" value="ComplexI-like_HydComp"/>
</dbReference>
<dbReference type="InterPro" id="IPR001750">
    <property type="entry name" value="ND/Mrp_TM"/>
</dbReference>
<evidence type="ECO:0000256" key="8">
    <source>
        <dbReference type="SAM" id="Phobius"/>
    </source>
</evidence>
<feature type="transmembrane region" description="Helical" evidence="8">
    <location>
        <begin position="333"/>
        <end position="356"/>
    </location>
</feature>
<evidence type="ECO:0000256" key="6">
    <source>
        <dbReference type="ARBA" id="ARBA00023136"/>
    </source>
</evidence>
<evidence type="ECO:0000256" key="3">
    <source>
        <dbReference type="ARBA" id="ARBA00022692"/>
    </source>
</evidence>
<evidence type="ECO:0000256" key="1">
    <source>
        <dbReference type="ARBA" id="ARBA00004651"/>
    </source>
</evidence>
<evidence type="ECO:0000259" key="9">
    <source>
        <dbReference type="Pfam" id="PF00361"/>
    </source>
</evidence>
<dbReference type="GO" id="GO:0042773">
    <property type="term" value="P:ATP synthesis coupled electron transport"/>
    <property type="evidence" value="ECO:0007669"/>
    <property type="project" value="InterPro"/>
</dbReference>
<proteinExistence type="predicted"/>
<feature type="transmembrane region" description="Helical" evidence="8">
    <location>
        <begin position="301"/>
        <end position="324"/>
    </location>
</feature>
<dbReference type="GO" id="GO:0008137">
    <property type="term" value="F:NADH dehydrogenase (ubiquinone) activity"/>
    <property type="evidence" value="ECO:0007669"/>
    <property type="project" value="InterPro"/>
</dbReference>
<feature type="transmembrane region" description="Helical" evidence="8">
    <location>
        <begin position="237"/>
        <end position="262"/>
    </location>
</feature>
<dbReference type="AlphaFoldDB" id="A0A2W4QT15"/>
<feature type="transmembrane region" description="Helical" evidence="8">
    <location>
        <begin position="414"/>
        <end position="441"/>
    </location>
</feature>
<keyword evidence="6 8" id="KW-0472">Membrane</keyword>
<dbReference type="PANTHER" id="PTHR42682:SF3">
    <property type="entry name" value="FORMATE HYDROGENLYASE SUBUNIT 3-RELATED"/>
    <property type="match status" value="1"/>
</dbReference>
<evidence type="ECO:0000256" key="5">
    <source>
        <dbReference type="ARBA" id="ARBA00023002"/>
    </source>
</evidence>
<name>A0A2W4QT15_9GAMM</name>
<sequence length="705" mass="77077">MSLFFAYLSVVAALVSGLAALATDKRSELDRLATSLLRRWPKLHSRAQSIFSATHYAEYHRNSLFILLGVSGVSAVLASAMALFSGTVITDTLPFGLPWLHWHIRFDALSAFFYLIIGLALIAVSLFGPGYVREFEHGKHSLSVLGFFTGLFVAGMELVLLADDAFFFVIAWELMSVSSYFLVAFQHEQASNRRAAFLYLLMAVIGAISIILAYGVLAGFSGGLTFDQFRSVKLTPVWASVAFVLALIGFGMKAGLVPFHAWLPEAHPAAPSHISALMSGVMLKVAVYGFIRFTFDLLDEVYWQWGLVALLLGTASAVLGILYAMQQQNLKRLLAYSSVENIGIIFIALGLALIFFSSGQARLGTLGIIAALMHCLNHALFKSLLFLGAGAILHNTHEQSLENMGGLIHRMPKLSGIFLIGCLSISALPPFNGFVSEWLIFQTALQTGNLDSGVIRSLIPTASAVLALTSALAAGCFVNVYGVAFLGLPRSKHVASCHEVSHQGMLAGPAFLAVFCVLFGVFPTPLIETLNVVTGQLVGSTLPQVSALGWLWVSPVAKEVASYSPFLVLLGILVTVSACYQVFYLRSGRLESRRADTWDCGFGGLNARMQYTSTGFVMPFRRIFQPVFDVDERIEEQKSGPDGFHTERLRYHLHVSDISWGYVYQPVARSVLGLSRWVSRIQTGNIRTYLAYSFFTLLILLWGIS</sequence>
<evidence type="ECO:0000256" key="4">
    <source>
        <dbReference type="ARBA" id="ARBA00022989"/>
    </source>
</evidence>
<keyword evidence="3 7" id="KW-0812">Transmembrane</keyword>
<keyword evidence="2" id="KW-1003">Cell membrane</keyword>
<dbReference type="EMBL" id="QJPH01000394">
    <property type="protein sequence ID" value="PZN75241.1"/>
    <property type="molecule type" value="Genomic_DNA"/>
</dbReference>
<comment type="subcellular location">
    <subcellularLocation>
        <location evidence="1">Cell membrane</location>
        <topology evidence="1">Multi-pass membrane protein</topology>
    </subcellularLocation>
    <subcellularLocation>
        <location evidence="7">Membrane</location>
        <topology evidence="7">Multi-pass membrane protein</topology>
    </subcellularLocation>
</comment>
<feature type="transmembrane region" description="Helical" evidence="8">
    <location>
        <begin position="109"/>
        <end position="130"/>
    </location>
</feature>
<reference evidence="10 11" key="1">
    <citation type="journal article" date="2018" name="Aquat. Microb. Ecol.">
        <title>Gammaproteobacterial methanotrophs dominate.</title>
        <authorList>
            <person name="Rissanen A.J."/>
            <person name="Saarenheimo J."/>
            <person name="Tiirola M."/>
            <person name="Peura S."/>
            <person name="Aalto S.L."/>
            <person name="Karvinen A."/>
            <person name="Nykanen H."/>
        </authorList>
    </citation>
    <scope>NUCLEOTIDE SEQUENCE [LARGE SCALE GENOMIC DNA]</scope>
    <source>
        <strain evidence="10">AMbin10</strain>
    </source>
</reference>
<feature type="transmembrane region" description="Helical" evidence="8">
    <location>
        <begin position="461"/>
        <end position="488"/>
    </location>
</feature>
<dbReference type="Pfam" id="PF00361">
    <property type="entry name" value="Proton_antipo_M"/>
    <property type="match status" value="1"/>
</dbReference>
<evidence type="ECO:0000313" key="10">
    <source>
        <dbReference type="EMBL" id="PZN75241.1"/>
    </source>
</evidence>
<dbReference type="GO" id="GO:0005886">
    <property type="term" value="C:plasma membrane"/>
    <property type="evidence" value="ECO:0007669"/>
    <property type="project" value="UniProtKB-SubCell"/>
</dbReference>
<gene>
    <name evidence="10" type="ORF">DM484_19260</name>
</gene>
<dbReference type="PANTHER" id="PTHR42682">
    <property type="entry name" value="HYDROGENASE-4 COMPONENT F"/>
    <property type="match status" value="1"/>
</dbReference>
<dbReference type="Proteomes" id="UP000249396">
    <property type="component" value="Unassembled WGS sequence"/>
</dbReference>
<feature type="transmembrane region" description="Helical" evidence="8">
    <location>
        <begin position="686"/>
        <end position="704"/>
    </location>
</feature>
<feature type="transmembrane region" description="Helical" evidence="8">
    <location>
        <begin position="142"/>
        <end position="160"/>
    </location>
</feature>